<reference evidence="2 3" key="1">
    <citation type="journal article" date="2018" name="Sci. Rep.">
        <title>Raphidocelis subcapitata (=Pseudokirchneriella subcapitata) provides an insight into genome evolution and environmental adaptations in the Sphaeropleales.</title>
        <authorList>
            <person name="Suzuki S."/>
            <person name="Yamaguchi H."/>
            <person name="Nakajima N."/>
            <person name="Kawachi M."/>
        </authorList>
    </citation>
    <scope>NUCLEOTIDE SEQUENCE [LARGE SCALE GENOMIC DNA]</scope>
    <source>
        <strain evidence="2 3">NIES-35</strain>
    </source>
</reference>
<dbReference type="InParanoid" id="A0A2V0NR31"/>
<name>A0A2V0NR31_9CHLO</name>
<dbReference type="Proteomes" id="UP000247498">
    <property type="component" value="Unassembled WGS sequence"/>
</dbReference>
<gene>
    <name evidence="2" type="ORF">Rsub_03261</name>
</gene>
<dbReference type="InterPro" id="IPR037050">
    <property type="entry name" value="DUF1254_sf"/>
</dbReference>
<evidence type="ECO:0000259" key="1">
    <source>
        <dbReference type="Pfam" id="PF06863"/>
    </source>
</evidence>
<dbReference type="EMBL" id="BDRX01000015">
    <property type="protein sequence ID" value="GBF90128.1"/>
    <property type="molecule type" value="Genomic_DNA"/>
</dbReference>
<keyword evidence="3" id="KW-1185">Reference proteome</keyword>
<dbReference type="Pfam" id="PF06863">
    <property type="entry name" value="DUF1254"/>
    <property type="match status" value="1"/>
</dbReference>
<dbReference type="InterPro" id="IPR010679">
    <property type="entry name" value="DUF1254"/>
</dbReference>
<dbReference type="Gene3D" id="2.60.40.1610">
    <property type="entry name" value="Domain of unknown function DUF1254"/>
    <property type="match status" value="1"/>
</dbReference>
<evidence type="ECO:0000313" key="2">
    <source>
        <dbReference type="EMBL" id="GBF90128.1"/>
    </source>
</evidence>
<proteinExistence type="predicted"/>
<accession>A0A2V0NR31</accession>
<dbReference type="SUPFAM" id="SSF160935">
    <property type="entry name" value="VPA0735-like"/>
    <property type="match status" value="1"/>
</dbReference>
<comment type="caution">
    <text evidence="2">The sequence shown here is derived from an EMBL/GenBank/DDBJ whole genome shotgun (WGS) entry which is preliminary data.</text>
</comment>
<evidence type="ECO:0000313" key="3">
    <source>
        <dbReference type="Proteomes" id="UP000247498"/>
    </source>
</evidence>
<dbReference type="AlphaFoldDB" id="A0A2V0NR31"/>
<feature type="domain" description="DUF1254" evidence="1">
    <location>
        <begin position="3"/>
        <end position="118"/>
    </location>
</feature>
<protein>
    <recommendedName>
        <fullName evidence="1">DUF1254 domain-containing protein</fullName>
    </recommendedName>
</protein>
<sequence>MWTNPRTLYSLDWLDLEDAGPTVFTFDDSGGRFFAAQAIDAWGNNILELGFACGPDTATGGARGCPAGVPSGDWLLLPPGRKARSLPADVRVQYEGRTLEMPTAAVLLVVRTLADGASRAVCAGAAADWAGGGGRCQRRLPPAARGAAARGQRQR</sequence>
<organism evidence="2 3">
    <name type="scientific">Raphidocelis subcapitata</name>
    <dbReference type="NCBI Taxonomy" id="307507"/>
    <lineage>
        <taxon>Eukaryota</taxon>
        <taxon>Viridiplantae</taxon>
        <taxon>Chlorophyta</taxon>
        <taxon>core chlorophytes</taxon>
        <taxon>Chlorophyceae</taxon>
        <taxon>CS clade</taxon>
        <taxon>Sphaeropleales</taxon>
        <taxon>Selenastraceae</taxon>
        <taxon>Raphidocelis</taxon>
    </lineage>
</organism>